<name>A0A5K8A735_9BACT</name>
<sequence length="341" mass="38091">MGGVNRYFARIIDGLSEDIFPTLTVECLRDINFPGNPKLHVVPCTRKGKEAVRWIDCDIFHPTYFEMLSYGDILQARAPVVLTVHDTLHELYPELADPDGEQRAWKKRLIPAVDHIICVSENTKKDVMKIFGVPSDRIDVVYHASDLSWAKCEPVLRQNNAPYFLYVGHRYCYKNVPRLLQAISTIRSGFPGVQLIFTGDPFTDKELQMMAALGLSEAVQHVGRVSDPQLAGLYYEAVALVYPSLYEGFGLPVLEAMSCKCPVIASNSSSIPEVAGDAGLLIDPLETDALADAMKRVLANPALRAKMVDRGLQRSRLFSWEKAVEKTISVYQRLAATRYLA</sequence>
<organism evidence="4 5">
    <name type="scientific">Desulfosarcina ovata subsp. ovata</name>
    <dbReference type="NCBI Taxonomy" id="2752305"/>
    <lineage>
        <taxon>Bacteria</taxon>
        <taxon>Pseudomonadati</taxon>
        <taxon>Thermodesulfobacteriota</taxon>
        <taxon>Desulfobacteria</taxon>
        <taxon>Desulfobacterales</taxon>
        <taxon>Desulfosarcinaceae</taxon>
        <taxon>Desulfosarcina</taxon>
    </lineage>
</organism>
<evidence type="ECO:0000259" key="3">
    <source>
        <dbReference type="Pfam" id="PF13439"/>
    </source>
</evidence>
<keyword evidence="5" id="KW-1185">Reference proteome</keyword>
<evidence type="ECO:0000259" key="2">
    <source>
        <dbReference type="Pfam" id="PF00534"/>
    </source>
</evidence>
<feature type="domain" description="Glycosyl transferase family 1" evidence="2">
    <location>
        <begin position="157"/>
        <end position="311"/>
    </location>
</feature>
<feature type="domain" description="Glycosyltransferase subfamily 4-like N-terminal" evidence="3">
    <location>
        <begin position="33"/>
        <end position="148"/>
    </location>
</feature>
<dbReference type="InterPro" id="IPR001296">
    <property type="entry name" value="Glyco_trans_1"/>
</dbReference>
<dbReference type="PANTHER" id="PTHR46401">
    <property type="entry name" value="GLYCOSYLTRANSFERASE WBBK-RELATED"/>
    <property type="match status" value="1"/>
</dbReference>
<dbReference type="FunFam" id="3.40.50.2000:FF:000119">
    <property type="entry name" value="Glycosyl transferase group 1"/>
    <property type="match status" value="1"/>
</dbReference>
<reference evidence="4 5" key="1">
    <citation type="submission" date="2019-11" db="EMBL/GenBank/DDBJ databases">
        <title>Comparative genomics of hydrocarbon-degrading Desulfosarcina strains.</title>
        <authorList>
            <person name="Watanabe M."/>
            <person name="Kojima H."/>
            <person name="Fukui M."/>
        </authorList>
    </citation>
    <scope>NUCLEOTIDE SEQUENCE [LARGE SCALE GENOMIC DNA]</scope>
    <source>
        <strain evidence="5">oXyS1</strain>
    </source>
</reference>
<dbReference type="Gene3D" id="3.40.50.2000">
    <property type="entry name" value="Glycogen Phosphorylase B"/>
    <property type="match status" value="2"/>
</dbReference>
<keyword evidence="4" id="KW-0328">Glycosyltransferase</keyword>
<evidence type="ECO:0000256" key="1">
    <source>
        <dbReference type="ARBA" id="ARBA00022679"/>
    </source>
</evidence>
<dbReference type="SUPFAM" id="SSF53756">
    <property type="entry name" value="UDP-Glycosyltransferase/glycogen phosphorylase"/>
    <property type="match status" value="1"/>
</dbReference>
<dbReference type="InterPro" id="IPR028098">
    <property type="entry name" value="Glyco_trans_4-like_N"/>
</dbReference>
<dbReference type="Pfam" id="PF00534">
    <property type="entry name" value="Glycos_transf_1"/>
    <property type="match status" value="1"/>
</dbReference>
<dbReference type="CDD" id="cd03809">
    <property type="entry name" value="GT4_MtfB-like"/>
    <property type="match status" value="1"/>
</dbReference>
<dbReference type="PANTHER" id="PTHR46401:SF2">
    <property type="entry name" value="GLYCOSYLTRANSFERASE WBBK-RELATED"/>
    <property type="match status" value="1"/>
</dbReference>
<dbReference type="GO" id="GO:0009103">
    <property type="term" value="P:lipopolysaccharide biosynthetic process"/>
    <property type="evidence" value="ECO:0007669"/>
    <property type="project" value="TreeGrafter"/>
</dbReference>
<proteinExistence type="predicted"/>
<dbReference type="Proteomes" id="UP000422108">
    <property type="component" value="Chromosome"/>
</dbReference>
<dbReference type="EMBL" id="AP021879">
    <property type="protein sequence ID" value="BBO88327.1"/>
    <property type="molecule type" value="Genomic_DNA"/>
</dbReference>
<dbReference type="AlphaFoldDB" id="A0A5K8A735"/>
<protein>
    <submittedName>
        <fullName evidence="4">Mannosyltransferase</fullName>
    </submittedName>
</protein>
<evidence type="ECO:0000313" key="5">
    <source>
        <dbReference type="Proteomes" id="UP000422108"/>
    </source>
</evidence>
<evidence type="ECO:0000313" key="4">
    <source>
        <dbReference type="EMBL" id="BBO88327.1"/>
    </source>
</evidence>
<keyword evidence="1 4" id="KW-0808">Transferase</keyword>
<gene>
    <name evidence="4" type="primary">wbyK</name>
    <name evidence="4" type="ORF">DSCOOX_15070</name>
</gene>
<dbReference type="GO" id="GO:0016757">
    <property type="term" value="F:glycosyltransferase activity"/>
    <property type="evidence" value="ECO:0007669"/>
    <property type="project" value="UniProtKB-KW"/>
</dbReference>
<accession>A0A5K8A735</accession>
<dbReference type="Pfam" id="PF13439">
    <property type="entry name" value="Glyco_transf_4"/>
    <property type="match status" value="1"/>
</dbReference>